<feature type="domain" description="Cytidyltransferase-like" evidence="8">
    <location>
        <begin position="27"/>
        <end position="123"/>
    </location>
</feature>
<dbReference type="OrthoDB" id="9802794at2"/>
<evidence type="ECO:0000256" key="6">
    <source>
        <dbReference type="ARBA" id="ARBA00023277"/>
    </source>
</evidence>
<evidence type="ECO:0000256" key="1">
    <source>
        <dbReference type="ARBA" id="ARBA00012519"/>
    </source>
</evidence>
<accession>A0A0K2GK64</accession>
<protein>
    <recommendedName>
        <fullName evidence="1">D-glycero-beta-D-manno-heptose 1-phosphate adenylyltransferase</fullName>
        <ecNumber evidence="1">2.7.7.70</ecNumber>
    </recommendedName>
</protein>
<evidence type="ECO:0000256" key="5">
    <source>
        <dbReference type="ARBA" id="ARBA00022840"/>
    </source>
</evidence>
<keyword evidence="6" id="KW-0119">Carbohydrate metabolism</keyword>
<dbReference type="GO" id="GO:0033786">
    <property type="term" value="F:heptose-1-phosphate adenylyltransferase activity"/>
    <property type="evidence" value="ECO:0007669"/>
    <property type="project" value="RHEA"/>
</dbReference>
<evidence type="ECO:0000256" key="2">
    <source>
        <dbReference type="ARBA" id="ARBA00022679"/>
    </source>
</evidence>
<dbReference type="Gene3D" id="3.40.50.620">
    <property type="entry name" value="HUPs"/>
    <property type="match status" value="1"/>
</dbReference>
<dbReference type="InterPro" id="IPR014729">
    <property type="entry name" value="Rossmann-like_a/b/a_fold"/>
</dbReference>
<keyword evidence="3 9" id="KW-0548">Nucleotidyltransferase</keyword>
<evidence type="ECO:0000313" key="9">
    <source>
        <dbReference type="EMBL" id="ALA60997.1"/>
    </source>
</evidence>
<evidence type="ECO:0000256" key="7">
    <source>
        <dbReference type="ARBA" id="ARBA00047428"/>
    </source>
</evidence>
<proteinExistence type="predicted"/>
<dbReference type="PANTHER" id="PTHR43793:SF2">
    <property type="entry name" value="BIFUNCTIONAL PROTEIN HLDE"/>
    <property type="match status" value="1"/>
</dbReference>
<keyword evidence="5" id="KW-0067">ATP-binding</keyword>
<dbReference type="InterPro" id="IPR011914">
    <property type="entry name" value="RfaE_dom_II"/>
</dbReference>
<name>A0A0K2GK64_NITMO</name>
<dbReference type="NCBIfam" id="TIGR02199">
    <property type="entry name" value="rfaE_dom_II"/>
    <property type="match status" value="1"/>
</dbReference>
<dbReference type="KEGG" id="nmv:NITMOv2_4626"/>
<dbReference type="GO" id="GO:0005975">
    <property type="term" value="P:carbohydrate metabolic process"/>
    <property type="evidence" value="ECO:0007669"/>
    <property type="project" value="InterPro"/>
</dbReference>
<comment type="catalytic activity">
    <reaction evidence="7">
        <text>D-glycero-beta-D-manno-heptose 1-phosphate + ATP + H(+) = ADP-D-glycero-beta-D-manno-heptose + diphosphate</text>
        <dbReference type="Rhea" id="RHEA:27465"/>
        <dbReference type="ChEBI" id="CHEBI:15378"/>
        <dbReference type="ChEBI" id="CHEBI:30616"/>
        <dbReference type="ChEBI" id="CHEBI:33019"/>
        <dbReference type="ChEBI" id="CHEBI:59967"/>
        <dbReference type="ChEBI" id="CHEBI:61593"/>
        <dbReference type="EC" id="2.7.7.70"/>
    </reaction>
</comment>
<keyword evidence="4" id="KW-0547">Nucleotide-binding</keyword>
<dbReference type="InterPro" id="IPR004821">
    <property type="entry name" value="Cyt_trans-like"/>
</dbReference>
<keyword evidence="10" id="KW-1185">Reference proteome</keyword>
<dbReference type="Pfam" id="PF01467">
    <property type="entry name" value="CTP_transf_like"/>
    <property type="match status" value="1"/>
</dbReference>
<dbReference type="GO" id="GO:0016773">
    <property type="term" value="F:phosphotransferase activity, alcohol group as acceptor"/>
    <property type="evidence" value="ECO:0007669"/>
    <property type="project" value="InterPro"/>
</dbReference>
<evidence type="ECO:0000256" key="3">
    <source>
        <dbReference type="ARBA" id="ARBA00022695"/>
    </source>
</evidence>
<gene>
    <name evidence="9" type="primary">rfaEb</name>
    <name evidence="9" type="ORF">NITMOv2_4626</name>
</gene>
<dbReference type="PATRIC" id="fig|42253.5.peg.4561"/>
<reference evidence="9 10" key="1">
    <citation type="journal article" date="2015" name="Proc. Natl. Acad. Sci. U.S.A.">
        <title>Expanded metabolic versatility of ubiquitous nitrite-oxidizing bacteria from the genus Nitrospira.</title>
        <authorList>
            <person name="Koch H."/>
            <person name="Lucker S."/>
            <person name="Albertsen M."/>
            <person name="Kitzinger K."/>
            <person name="Herbold C."/>
            <person name="Spieck E."/>
            <person name="Nielsen P.H."/>
            <person name="Wagner M."/>
            <person name="Daims H."/>
        </authorList>
    </citation>
    <scope>NUCLEOTIDE SEQUENCE [LARGE SCALE GENOMIC DNA]</scope>
    <source>
        <strain evidence="9 10">NSP M-1</strain>
    </source>
</reference>
<sequence>MSGKVVSREQAIEETARARAAGKRVVFTNGCFDLMHVGHTRYLQQARAMGDLLIVGVNSDASVRSLDKAPDRPIVPESQRAEVLAALSCVDLVVIFPEPDPGSLITALQPDVLVKGGDWALDRIIGRDAVEARGGVVRTVPLVPGQSTTALLQRIRSTPA</sequence>
<dbReference type="NCBIfam" id="TIGR00125">
    <property type="entry name" value="cyt_tran_rel"/>
    <property type="match status" value="1"/>
</dbReference>
<dbReference type="GO" id="GO:0005524">
    <property type="term" value="F:ATP binding"/>
    <property type="evidence" value="ECO:0007669"/>
    <property type="project" value="UniProtKB-KW"/>
</dbReference>
<dbReference type="EC" id="2.7.7.70" evidence="1"/>
<evidence type="ECO:0000256" key="4">
    <source>
        <dbReference type="ARBA" id="ARBA00022741"/>
    </source>
</evidence>
<organism evidence="9 10">
    <name type="scientific">Nitrospira moscoviensis</name>
    <dbReference type="NCBI Taxonomy" id="42253"/>
    <lineage>
        <taxon>Bacteria</taxon>
        <taxon>Pseudomonadati</taxon>
        <taxon>Nitrospirota</taxon>
        <taxon>Nitrospiria</taxon>
        <taxon>Nitrospirales</taxon>
        <taxon>Nitrospiraceae</taxon>
        <taxon>Nitrospira</taxon>
    </lineage>
</organism>
<dbReference type="RefSeq" id="WP_053381764.1">
    <property type="nucleotide sequence ID" value="NZ_CP011801.1"/>
</dbReference>
<evidence type="ECO:0000259" key="8">
    <source>
        <dbReference type="Pfam" id="PF01467"/>
    </source>
</evidence>
<keyword evidence="2 9" id="KW-0808">Transferase</keyword>
<dbReference type="STRING" id="42253.NITMOv2_4626"/>
<dbReference type="SUPFAM" id="SSF52374">
    <property type="entry name" value="Nucleotidylyl transferase"/>
    <property type="match status" value="1"/>
</dbReference>
<dbReference type="Proteomes" id="UP000069205">
    <property type="component" value="Chromosome"/>
</dbReference>
<evidence type="ECO:0000313" key="10">
    <source>
        <dbReference type="Proteomes" id="UP000069205"/>
    </source>
</evidence>
<dbReference type="InterPro" id="IPR050385">
    <property type="entry name" value="Archaeal_FAD_synthase"/>
</dbReference>
<dbReference type="AlphaFoldDB" id="A0A0K2GK64"/>
<dbReference type="EMBL" id="CP011801">
    <property type="protein sequence ID" value="ALA60997.1"/>
    <property type="molecule type" value="Genomic_DNA"/>
</dbReference>
<dbReference type="PANTHER" id="PTHR43793">
    <property type="entry name" value="FAD SYNTHASE"/>
    <property type="match status" value="1"/>
</dbReference>